<evidence type="ECO:0000313" key="2">
    <source>
        <dbReference type="EMBL" id="ONK70769.1"/>
    </source>
</evidence>
<protein>
    <submittedName>
        <fullName evidence="2">Uncharacterized protein</fullName>
    </submittedName>
</protein>
<keyword evidence="3" id="KW-1185">Reference proteome</keyword>
<feature type="region of interest" description="Disordered" evidence="1">
    <location>
        <begin position="59"/>
        <end position="81"/>
    </location>
</feature>
<dbReference type="Gramene" id="ONK70769">
    <property type="protein sequence ID" value="ONK70769"/>
    <property type="gene ID" value="A4U43_C04F1340"/>
</dbReference>
<organism evidence="2 3">
    <name type="scientific">Asparagus officinalis</name>
    <name type="common">Garden asparagus</name>
    <dbReference type="NCBI Taxonomy" id="4686"/>
    <lineage>
        <taxon>Eukaryota</taxon>
        <taxon>Viridiplantae</taxon>
        <taxon>Streptophyta</taxon>
        <taxon>Embryophyta</taxon>
        <taxon>Tracheophyta</taxon>
        <taxon>Spermatophyta</taxon>
        <taxon>Magnoliopsida</taxon>
        <taxon>Liliopsida</taxon>
        <taxon>Asparagales</taxon>
        <taxon>Asparagaceae</taxon>
        <taxon>Asparagoideae</taxon>
        <taxon>Asparagus</taxon>
    </lineage>
</organism>
<evidence type="ECO:0000256" key="1">
    <source>
        <dbReference type="SAM" id="MobiDB-lite"/>
    </source>
</evidence>
<sequence>MSLPSRSSLSDDVIIADLIAAGDQSGCESFSNVATVATPASRGADIEVPDIKLNVGTVTFPSSREAGPTGNGHAPRMLTPGPTISGFSTPSFTLLGPLDENDATDGDFGVPYDIGVPLEAAVLAKAQEITHVRAVERELSVGDCMDEAIHVLHGL</sequence>
<dbReference type="OMA" id="DQSGCES"/>
<reference evidence="3" key="1">
    <citation type="journal article" date="2017" name="Nat. Commun.">
        <title>The asparagus genome sheds light on the origin and evolution of a young Y chromosome.</title>
        <authorList>
            <person name="Harkess A."/>
            <person name="Zhou J."/>
            <person name="Xu C."/>
            <person name="Bowers J.E."/>
            <person name="Van der Hulst R."/>
            <person name="Ayyampalayam S."/>
            <person name="Mercati F."/>
            <person name="Riccardi P."/>
            <person name="McKain M.R."/>
            <person name="Kakrana A."/>
            <person name="Tang H."/>
            <person name="Ray J."/>
            <person name="Groenendijk J."/>
            <person name="Arikit S."/>
            <person name="Mathioni S.M."/>
            <person name="Nakano M."/>
            <person name="Shan H."/>
            <person name="Telgmann-Rauber A."/>
            <person name="Kanno A."/>
            <person name="Yue Z."/>
            <person name="Chen H."/>
            <person name="Li W."/>
            <person name="Chen Y."/>
            <person name="Xu X."/>
            <person name="Zhang Y."/>
            <person name="Luo S."/>
            <person name="Chen H."/>
            <person name="Gao J."/>
            <person name="Mao Z."/>
            <person name="Pires J.C."/>
            <person name="Luo M."/>
            <person name="Kudrna D."/>
            <person name="Wing R.A."/>
            <person name="Meyers B.C."/>
            <person name="Yi K."/>
            <person name="Kong H."/>
            <person name="Lavrijsen P."/>
            <person name="Sunseri F."/>
            <person name="Falavigna A."/>
            <person name="Ye Y."/>
            <person name="Leebens-Mack J.H."/>
            <person name="Chen G."/>
        </authorList>
    </citation>
    <scope>NUCLEOTIDE SEQUENCE [LARGE SCALE GENOMIC DNA]</scope>
    <source>
        <strain evidence="3">cv. DH0086</strain>
    </source>
</reference>
<dbReference type="AlphaFoldDB" id="A0A5P1F1V7"/>
<accession>A0A5P1F1V7</accession>
<name>A0A5P1F1V7_ASPOF</name>
<dbReference type="Proteomes" id="UP000243459">
    <property type="component" value="Chromosome 4"/>
</dbReference>
<gene>
    <name evidence="2" type="ORF">A4U43_C04F1340</name>
</gene>
<evidence type="ECO:0000313" key="3">
    <source>
        <dbReference type="Proteomes" id="UP000243459"/>
    </source>
</evidence>
<dbReference type="EMBL" id="CM007384">
    <property type="protein sequence ID" value="ONK70769.1"/>
    <property type="molecule type" value="Genomic_DNA"/>
</dbReference>
<proteinExistence type="predicted"/>